<protein>
    <recommendedName>
        <fullName evidence="4">ABC transporter permease</fullName>
    </recommendedName>
</protein>
<feature type="transmembrane region" description="Helical" evidence="1">
    <location>
        <begin position="113"/>
        <end position="132"/>
    </location>
</feature>
<dbReference type="RefSeq" id="WP_191282223.1">
    <property type="nucleotide sequence ID" value="NZ_BNAI01000001.1"/>
</dbReference>
<organism evidence="2 3">
    <name type="scientific">Pseudolysinimonas yzui</name>
    <dbReference type="NCBI Taxonomy" id="2708254"/>
    <lineage>
        <taxon>Bacteria</taxon>
        <taxon>Bacillati</taxon>
        <taxon>Actinomycetota</taxon>
        <taxon>Actinomycetes</taxon>
        <taxon>Micrococcales</taxon>
        <taxon>Microbacteriaceae</taxon>
        <taxon>Pseudolysinimonas</taxon>
    </lineage>
</organism>
<evidence type="ECO:0000256" key="1">
    <source>
        <dbReference type="SAM" id="Phobius"/>
    </source>
</evidence>
<feature type="transmembrane region" description="Helical" evidence="1">
    <location>
        <begin position="152"/>
        <end position="171"/>
    </location>
</feature>
<dbReference type="Pfam" id="PF06541">
    <property type="entry name" value="ABC_trans_CmpB"/>
    <property type="match status" value="1"/>
</dbReference>
<evidence type="ECO:0000313" key="3">
    <source>
        <dbReference type="Proteomes" id="UP000617531"/>
    </source>
</evidence>
<gene>
    <name evidence="2" type="ORF">GCM10011600_09460</name>
</gene>
<accession>A0A8J3LZK0</accession>
<reference evidence="2" key="1">
    <citation type="journal article" date="2014" name="Int. J. Syst. Evol. Microbiol.">
        <title>Complete genome sequence of Corynebacterium casei LMG S-19264T (=DSM 44701T), isolated from a smear-ripened cheese.</title>
        <authorList>
            <consortium name="US DOE Joint Genome Institute (JGI-PGF)"/>
            <person name="Walter F."/>
            <person name="Albersmeier A."/>
            <person name="Kalinowski J."/>
            <person name="Ruckert C."/>
        </authorList>
    </citation>
    <scope>NUCLEOTIDE SEQUENCE</scope>
    <source>
        <strain evidence="2">CGMCC 1.16548</strain>
    </source>
</reference>
<dbReference type="InterPro" id="IPR010540">
    <property type="entry name" value="CmpB_TMEM229"/>
</dbReference>
<proteinExistence type="predicted"/>
<feature type="transmembrane region" description="Helical" evidence="1">
    <location>
        <begin position="6"/>
        <end position="22"/>
    </location>
</feature>
<feature type="transmembrane region" description="Helical" evidence="1">
    <location>
        <begin position="71"/>
        <end position="92"/>
    </location>
</feature>
<dbReference type="AlphaFoldDB" id="A0A8J3LZK0"/>
<keyword evidence="1" id="KW-1133">Transmembrane helix</keyword>
<dbReference type="EMBL" id="BNAI01000001">
    <property type="protein sequence ID" value="GHF10426.1"/>
    <property type="molecule type" value="Genomic_DNA"/>
</dbReference>
<keyword evidence="3" id="KW-1185">Reference proteome</keyword>
<reference evidence="2" key="2">
    <citation type="submission" date="2020-09" db="EMBL/GenBank/DDBJ databases">
        <authorList>
            <person name="Sun Q."/>
            <person name="Zhou Y."/>
        </authorList>
    </citation>
    <scope>NUCLEOTIDE SEQUENCE</scope>
    <source>
        <strain evidence="2">CGMCC 1.16548</strain>
    </source>
</reference>
<evidence type="ECO:0000313" key="2">
    <source>
        <dbReference type="EMBL" id="GHF10426.1"/>
    </source>
</evidence>
<name>A0A8J3LZK0_9MICO</name>
<keyword evidence="1" id="KW-0812">Transmembrane</keyword>
<feature type="transmembrane region" description="Helical" evidence="1">
    <location>
        <begin position="42"/>
        <end position="65"/>
    </location>
</feature>
<comment type="caution">
    <text evidence="2">The sequence shown here is derived from an EMBL/GenBank/DDBJ whole genome shotgun (WGS) entry which is preliminary data.</text>
</comment>
<dbReference type="Proteomes" id="UP000617531">
    <property type="component" value="Unassembled WGS sequence"/>
</dbReference>
<keyword evidence="1" id="KW-0472">Membrane</keyword>
<sequence length="231" mass="25060">MSDAVFAATWVFVLGSVGGVLIERAWMRLLEGPDVVDPRSGLLYLPFNPLYGFAAVIGSLVLAPLAASPPLVFLAALVIFTLVEGVTSLLMERAFGVVFWDYSDKRVNLGGRVCLEYSVIWGALGLALVYLLDPALRSIVVLLPRPASDIVAVAILALVAAATILTLLGFARLKSAITGWNSSTTPQASWDRIVDRLAPPDSVADAFPHMNLSVRYRRLRNARPRRSTIDR</sequence>
<evidence type="ECO:0008006" key="4">
    <source>
        <dbReference type="Google" id="ProtNLM"/>
    </source>
</evidence>